<proteinExistence type="predicted"/>
<dbReference type="EMBL" id="CP095074">
    <property type="protein sequence ID" value="UOQ95460.1"/>
    <property type="molecule type" value="Genomic_DNA"/>
</dbReference>
<evidence type="ECO:0000313" key="1">
    <source>
        <dbReference type="EMBL" id="UOQ95460.1"/>
    </source>
</evidence>
<reference evidence="1 2" key="1">
    <citation type="submission" date="2022-04" db="EMBL/GenBank/DDBJ databases">
        <title>Halobacillus sp. isolated from saltern.</title>
        <authorList>
            <person name="Won M."/>
            <person name="Lee C.-M."/>
            <person name="Woen H.-Y."/>
            <person name="Kwon S.-W."/>
        </authorList>
    </citation>
    <scope>NUCLEOTIDE SEQUENCE [LARGE SCALE GENOMIC DNA]</scope>
    <source>
        <strain evidence="1 2">SSTM10-2</strain>
    </source>
</reference>
<protein>
    <submittedName>
        <fullName evidence="1">Uncharacterized protein</fullName>
    </submittedName>
</protein>
<dbReference type="RefSeq" id="WP_244755313.1">
    <property type="nucleotide sequence ID" value="NZ_CP095074.1"/>
</dbReference>
<dbReference type="Proteomes" id="UP000831880">
    <property type="component" value="Chromosome"/>
</dbReference>
<evidence type="ECO:0000313" key="2">
    <source>
        <dbReference type="Proteomes" id="UP000831880"/>
    </source>
</evidence>
<gene>
    <name evidence="1" type="ORF">MUO14_11355</name>
</gene>
<organism evidence="1 2">
    <name type="scientific">Halobacillus shinanisalinarum</name>
    <dbReference type="NCBI Taxonomy" id="2932258"/>
    <lineage>
        <taxon>Bacteria</taxon>
        <taxon>Bacillati</taxon>
        <taxon>Bacillota</taxon>
        <taxon>Bacilli</taxon>
        <taxon>Bacillales</taxon>
        <taxon>Bacillaceae</taxon>
        <taxon>Halobacillus</taxon>
    </lineage>
</organism>
<name>A0ABY4H5T4_9BACI</name>
<keyword evidence="2" id="KW-1185">Reference proteome</keyword>
<accession>A0ABY4H5T4</accession>
<sequence length="95" mass="11741">MNKRDREILGRYHQYLTEKELKPLYESFEQWNAGDLDYDELTERIHVFHKKNQQIWSTFNGVIEEDYLIFQAKKEMNLLNEEDLTNQLYRRWLGL</sequence>